<dbReference type="GO" id="GO:0006427">
    <property type="term" value="P:histidyl-tRNA aminoacylation"/>
    <property type="evidence" value="ECO:0007669"/>
    <property type="project" value="TreeGrafter"/>
</dbReference>
<dbReference type="InterPro" id="IPR004516">
    <property type="entry name" value="HisRS/HisZ"/>
</dbReference>
<feature type="domain" description="Aminoacyl-transfer RNA synthetases class-II family profile" evidence="11">
    <location>
        <begin position="26"/>
        <end position="333"/>
    </location>
</feature>
<dbReference type="HAMAP" id="MF_00125">
    <property type="entry name" value="HisZ"/>
    <property type="match status" value="1"/>
</dbReference>
<evidence type="ECO:0000256" key="10">
    <source>
        <dbReference type="PIRSR" id="PIRSR001549-1"/>
    </source>
</evidence>
<reference evidence="12" key="1">
    <citation type="submission" date="2021-03" db="EMBL/GenBank/DDBJ databases">
        <title>Taxonomic study of Clostridium polyendosporum from meadow-gley soil under rice.</title>
        <authorList>
            <person name="Kobayashi H."/>
            <person name="Tanizawa Y."/>
            <person name="Yagura M."/>
        </authorList>
    </citation>
    <scope>NUCLEOTIDE SEQUENCE</scope>
    <source>
        <strain evidence="12">JCM 30710</strain>
    </source>
</reference>
<evidence type="ECO:0000313" key="13">
    <source>
        <dbReference type="Proteomes" id="UP000679179"/>
    </source>
</evidence>
<dbReference type="Gene3D" id="3.30.930.10">
    <property type="entry name" value="Bira Bifunctional Protein, Domain 2"/>
    <property type="match status" value="1"/>
</dbReference>
<evidence type="ECO:0000256" key="3">
    <source>
        <dbReference type="ARBA" id="ARBA00005539"/>
    </source>
</evidence>
<feature type="binding site" evidence="10">
    <location>
        <begin position="81"/>
        <end position="83"/>
    </location>
    <ligand>
        <name>L-histidine</name>
        <dbReference type="ChEBI" id="CHEBI:57595"/>
    </ligand>
</feature>
<keyword evidence="13" id="KW-1185">Reference proteome</keyword>
<evidence type="ECO:0000256" key="1">
    <source>
        <dbReference type="ARBA" id="ARBA00004496"/>
    </source>
</evidence>
<gene>
    <name evidence="9 12" type="primary">hisZ</name>
    <name evidence="12" type="ORF">CPJCM30710_09030</name>
</gene>
<evidence type="ECO:0000256" key="5">
    <source>
        <dbReference type="ARBA" id="ARBA00022490"/>
    </source>
</evidence>
<dbReference type="PROSITE" id="PS50862">
    <property type="entry name" value="AA_TRNA_LIGASE_II"/>
    <property type="match status" value="1"/>
</dbReference>
<accession>A0A919RXS0</accession>
<dbReference type="Pfam" id="PF13393">
    <property type="entry name" value="tRNA-synt_His"/>
    <property type="match status" value="1"/>
</dbReference>
<proteinExistence type="inferred from homology"/>
<sequence>MNKWKKYVVEGTNDILFEQCAAKNVITNNIRNVFQRYGFLELQTPTLEFYDVFNFSNHPVDDEKIYKLVDYKGRILTLRPDFTIPIARVYSTKIKKGTVRLSYFGQVYRANEHNHGKNNEITQCGIEIIGAENIRAEILLLLTAIDALKEAGIDGFKIEIGQSQFYKALTEELKFDDEEKLQLQTLIMNRNIGSLYSFLNSKRDKLDEKSYELLKKLPQLFGGIEIVDEAEKLIESQKALNALSELRYIYDTLNNLGYSQYISIDLAMIQDFDYYTGAVFKGYVRELGEEILSGGRYDSLIGEFGDATPAAGLGLNIDNILKVLTEKRQINDFNNEEGIIYFDKECLKTALELLGSLNNGNIKWNLSLQDNLQDAIKCCKNAGIGNLIQVTEKGIFKYKIDGEESFVGEMTYGEN</sequence>
<keyword evidence="5 9" id="KW-0963">Cytoplasm</keyword>
<dbReference type="RefSeq" id="WP_212902977.1">
    <property type="nucleotide sequence ID" value="NZ_BOPZ01000005.1"/>
</dbReference>
<dbReference type="AlphaFoldDB" id="A0A919RXS0"/>
<comment type="caution">
    <text evidence="12">The sequence shown here is derived from an EMBL/GenBank/DDBJ whole genome shotgun (WGS) entry which is preliminary data.</text>
</comment>
<feature type="binding site" evidence="10">
    <location>
        <position position="123"/>
    </location>
    <ligand>
        <name>L-histidine</name>
        <dbReference type="ChEBI" id="CHEBI:57595"/>
    </ligand>
</feature>
<dbReference type="InterPro" id="IPR041715">
    <property type="entry name" value="HisRS-like_core"/>
</dbReference>
<keyword evidence="7 9" id="KW-0368">Histidine biosynthesis</keyword>
<feature type="binding site" evidence="10">
    <location>
        <position position="127"/>
    </location>
    <ligand>
        <name>L-histidine</name>
        <dbReference type="ChEBI" id="CHEBI:57595"/>
    </ligand>
</feature>
<feature type="binding site" evidence="10">
    <location>
        <position position="109"/>
    </location>
    <ligand>
        <name>L-histidine</name>
        <dbReference type="ChEBI" id="CHEBI:57595"/>
    </ligand>
</feature>
<dbReference type="InterPro" id="IPR004517">
    <property type="entry name" value="HisZ"/>
</dbReference>
<comment type="subunit">
    <text evidence="9">Heteromultimer composed of HisG and HisZ subunits.</text>
</comment>
<dbReference type="GO" id="GO:0016757">
    <property type="term" value="F:glycosyltransferase activity"/>
    <property type="evidence" value="ECO:0007669"/>
    <property type="project" value="UniProtKB-KW"/>
</dbReference>
<dbReference type="GO" id="GO:0000105">
    <property type="term" value="P:L-histidine biosynthetic process"/>
    <property type="evidence" value="ECO:0007669"/>
    <property type="project" value="UniProtKB-UniRule"/>
</dbReference>
<feature type="binding site" evidence="10">
    <location>
        <begin position="274"/>
        <end position="275"/>
    </location>
    <ligand>
        <name>L-histidine</name>
        <dbReference type="ChEBI" id="CHEBI:57595"/>
    </ligand>
</feature>
<dbReference type="CDD" id="cd00773">
    <property type="entry name" value="HisRS-like_core"/>
    <property type="match status" value="1"/>
</dbReference>
<evidence type="ECO:0000313" key="12">
    <source>
        <dbReference type="EMBL" id="GIM28237.1"/>
    </source>
</evidence>
<evidence type="ECO:0000256" key="9">
    <source>
        <dbReference type="HAMAP-Rule" id="MF_00125"/>
    </source>
</evidence>
<dbReference type="InterPro" id="IPR045864">
    <property type="entry name" value="aa-tRNA-synth_II/BPL/LPL"/>
</dbReference>
<dbReference type="NCBIfam" id="TIGR00443">
    <property type="entry name" value="hisZ_biosyn_reg"/>
    <property type="match status" value="1"/>
</dbReference>
<protein>
    <recommendedName>
        <fullName evidence="4 9">ATP phosphoribosyltransferase regulatory subunit</fullName>
    </recommendedName>
</protein>
<dbReference type="PIRSF" id="PIRSF001549">
    <property type="entry name" value="His-tRNA_synth"/>
    <property type="match status" value="1"/>
</dbReference>
<keyword evidence="12" id="KW-0328">Glycosyltransferase</keyword>
<evidence type="ECO:0000259" key="11">
    <source>
        <dbReference type="PROSITE" id="PS50862"/>
    </source>
</evidence>
<comment type="subcellular location">
    <subcellularLocation>
        <location evidence="1 9">Cytoplasm</location>
    </subcellularLocation>
</comment>
<dbReference type="GO" id="GO:0005737">
    <property type="term" value="C:cytoplasm"/>
    <property type="evidence" value="ECO:0007669"/>
    <property type="project" value="UniProtKB-SubCell"/>
</dbReference>
<comment type="miscellaneous">
    <text evidence="9">This function is generally fulfilled by the C-terminal part of HisG, which is missing in some bacteria such as this one.</text>
</comment>
<organism evidence="12 13">
    <name type="scientific">Clostridium polyendosporum</name>
    <dbReference type="NCBI Taxonomy" id="69208"/>
    <lineage>
        <taxon>Bacteria</taxon>
        <taxon>Bacillati</taxon>
        <taxon>Bacillota</taxon>
        <taxon>Clostridia</taxon>
        <taxon>Eubacteriales</taxon>
        <taxon>Clostridiaceae</taxon>
        <taxon>Clostridium</taxon>
    </lineage>
</organism>
<comment type="function">
    <text evidence="8 9">Required for the first step of histidine biosynthesis. May allow the feedback regulation of ATP phosphoribosyltransferase activity by histidine.</text>
</comment>
<dbReference type="EMBL" id="BOPZ01000005">
    <property type="protein sequence ID" value="GIM28237.1"/>
    <property type="molecule type" value="Genomic_DNA"/>
</dbReference>
<dbReference type="GO" id="GO:0004821">
    <property type="term" value="F:histidine-tRNA ligase activity"/>
    <property type="evidence" value="ECO:0007669"/>
    <property type="project" value="TreeGrafter"/>
</dbReference>
<comment type="pathway">
    <text evidence="2 9">Amino-acid biosynthesis; L-histidine biosynthesis; L-histidine from 5-phospho-alpha-D-ribose 1-diphosphate: step 1/9.</text>
</comment>
<dbReference type="InterPro" id="IPR006195">
    <property type="entry name" value="aa-tRNA-synth_II"/>
</dbReference>
<evidence type="ECO:0000256" key="7">
    <source>
        <dbReference type="ARBA" id="ARBA00023102"/>
    </source>
</evidence>
<comment type="similarity">
    <text evidence="3 9">Belongs to the class-II aminoacyl-tRNA synthetase family. HisZ subfamily.</text>
</comment>
<evidence type="ECO:0000256" key="4">
    <source>
        <dbReference type="ARBA" id="ARBA00020397"/>
    </source>
</evidence>
<evidence type="ECO:0000256" key="8">
    <source>
        <dbReference type="ARBA" id="ARBA00025246"/>
    </source>
</evidence>
<dbReference type="SUPFAM" id="SSF55681">
    <property type="entry name" value="Class II aaRS and biotin synthetases"/>
    <property type="match status" value="1"/>
</dbReference>
<evidence type="ECO:0000256" key="6">
    <source>
        <dbReference type="ARBA" id="ARBA00022605"/>
    </source>
</evidence>
<evidence type="ECO:0000256" key="2">
    <source>
        <dbReference type="ARBA" id="ARBA00004667"/>
    </source>
</evidence>
<keyword evidence="6 9" id="KW-0028">Amino-acid biosynthesis</keyword>
<name>A0A919RXS0_9CLOT</name>
<dbReference type="Proteomes" id="UP000679179">
    <property type="component" value="Unassembled WGS sequence"/>
</dbReference>
<keyword evidence="12" id="KW-0808">Transferase</keyword>
<dbReference type="PANTHER" id="PTHR43707">
    <property type="entry name" value="HISTIDYL-TRNA SYNTHETASE"/>
    <property type="match status" value="1"/>
</dbReference>
<dbReference type="PANTHER" id="PTHR43707:SF6">
    <property type="entry name" value="ATP PHOSPHORIBOSYLTRANSFERASE REGULATORY SUBUNIT"/>
    <property type="match status" value="1"/>
</dbReference>
<dbReference type="GO" id="GO:0140096">
    <property type="term" value="F:catalytic activity, acting on a protein"/>
    <property type="evidence" value="ECO:0007669"/>
    <property type="project" value="UniProtKB-ARBA"/>
</dbReference>